<dbReference type="PANTHER" id="PTHR22617:SF45">
    <property type="entry name" value="CHEMOTAXIS PROTEIN CHEW"/>
    <property type="match status" value="1"/>
</dbReference>
<dbReference type="RefSeq" id="WP_014355902.1">
    <property type="nucleotide sequence ID" value="NC_016894.1"/>
</dbReference>
<evidence type="ECO:0000256" key="3">
    <source>
        <dbReference type="ARBA" id="ARBA00022490"/>
    </source>
</evidence>
<dbReference type="GO" id="GO:0006935">
    <property type="term" value="P:chemotaxis"/>
    <property type="evidence" value="ECO:0007669"/>
    <property type="project" value="InterPro"/>
</dbReference>
<dbReference type="Proteomes" id="UP000007177">
    <property type="component" value="Chromosome"/>
</dbReference>
<dbReference type="SMART" id="SM00260">
    <property type="entry name" value="CheW"/>
    <property type="match status" value="1"/>
</dbReference>
<evidence type="ECO:0000256" key="2">
    <source>
        <dbReference type="ARBA" id="ARBA00021483"/>
    </source>
</evidence>
<dbReference type="EMBL" id="CP002987">
    <property type="protein sequence ID" value="AFA48299.1"/>
    <property type="molecule type" value="Genomic_DNA"/>
</dbReference>
<protein>
    <recommendedName>
        <fullName evidence="2">Chemotaxis protein CheW</fullName>
    </recommendedName>
</protein>
<keyword evidence="3" id="KW-0963">Cytoplasm</keyword>
<organism evidence="5 6">
    <name type="scientific">Acetobacterium woodii (strain ATCC 29683 / DSM 1030 / JCM 2381 / KCTC 1655 / WB1)</name>
    <dbReference type="NCBI Taxonomy" id="931626"/>
    <lineage>
        <taxon>Bacteria</taxon>
        <taxon>Bacillati</taxon>
        <taxon>Bacillota</taxon>
        <taxon>Clostridia</taxon>
        <taxon>Eubacteriales</taxon>
        <taxon>Eubacteriaceae</taxon>
        <taxon>Acetobacterium</taxon>
    </lineage>
</organism>
<accession>H6LG11</accession>
<name>H6LG11_ACEWD</name>
<keyword evidence="6" id="KW-1185">Reference proteome</keyword>
<sequence length="166" mass="18924">MSDEFEEIELDEEDETEEDKFLTFALGNESYALEIIYVAEIIGIQKITEVPELPEYVKGIISLRGQIIPVVDVRLRFKKAPRDYDERTCIIVVDLANMPVGLIVDSVSEVIRIPAEAIVPHPELDQSYSRQFVRGMGKVGTEVKLLIDCHKLLEDDEMEKLDQEEA</sequence>
<dbReference type="Gene3D" id="2.30.30.40">
    <property type="entry name" value="SH3 Domains"/>
    <property type="match status" value="1"/>
</dbReference>
<dbReference type="eggNOG" id="COG0835">
    <property type="taxonomic scope" value="Bacteria"/>
</dbReference>
<dbReference type="Pfam" id="PF01584">
    <property type="entry name" value="CheW"/>
    <property type="match status" value="1"/>
</dbReference>
<evidence type="ECO:0000313" key="5">
    <source>
        <dbReference type="EMBL" id="AFA48299.1"/>
    </source>
</evidence>
<evidence type="ECO:0000259" key="4">
    <source>
        <dbReference type="PROSITE" id="PS50851"/>
    </source>
</evidence>
<dbReference type="STRING" id="931626.Awo_c15170"/>
<dbReference type="InterPro" id="IPR002545">
    <property type="entry name" value="CheW-lke_dom"/>
</dbReference>
<dbReference type="KEGG" id="awo:Awo_c15170"/>
<reference evidence="6" key="1">
    <citation type="submission" date="2011-07" db="EMBL/GenBank/DDBJ databases">
        <title>Complete genome sequence of Acetobacterium woodii.</title>
        <authorList>
            <person name="Poehlein A."/>
            <person name="Schmidt S."/>
            <person name="Kaster A.-K."/>
            <person name="Goenrich M."/>
            <person name="Vollmers J."/>
            <person name="Thuermer A."/>
            <person name="Gottschalk G."/>
            <person name="Thauer R.K."/>
            <person name="Daniel R."/>
            <person name="Mueller V."/>
        </authorList>
    </citation>
    <scope>NUCLEOTIDE SEQUENCE [LARGE SCALE GENOMIC DNA]</scope>
    <source>
        <strain evidence="6">ATCC 29683 / DSM 1030 / JCM 2381 / KCTC 1655 / WB1</strain>
    </source>
</reference>
<gene>
    <name evidence="5" type="primary">cheW1</name>
    <name evidence="5" type="ordered locus">Awo_c15170</name>
</gene>
<evidence type="ECO:0000313" key="6">
    <source>
        <dbReference type="Proteomes" id="UP000007177"/>
    </source>
</evidence>
<dbReference type="Gene3D" id="2.40.50.180">
    <property type="entry name" value="CheA-289, Domain 4"/>
    <property type="match status" value="1"/>
</dbReference>
<dbReference type="InterPro" id="IPR036061">
    <property type="entry name" value="CheW-like_dom_sf"/>
</dbReference>
<dbReference type="SUPFAM" id="SSF50341">
    <property type="entry name" value="CheW-like"/>
    <property type="match status" value="1"/>
</dbReference>
<evidence type="ECO:0000256" key="1">
    <source>
        <dbReference type="ARBA" id="ARBA00004496"/>
    </source>
</evidence>
<dbReference type="InterPro" id="IPR039315">
    <property type="entry name" value="CheW"/>
</dbReference>
<reference evidence="5 6" key="2">
    <citation type="journal article" date="2012" name="PLoS ONE">
        <title>An ancient pathway combining carbon dioxide fixation with the generation and utilization of a sodium ion gradient for ATP synthesis.</title>
        <authorList>
            <person name="Poehlein A."/>
            <person name="Schmidt S."/>
            <person name="Kaster A.K."/>
            <person name="Goenrich M."/>
            <person name="Vollmers J."/>
            <person name="Thurmer A."/>
            <person name="Bertsch J."/>
            <person name="Schuchmann K."/>
            <person name="Voigt B."/>
            <person name="Hecker M."/>
            <person name="Daniel R."/>
            <person name="Thauer R.K."/>
            <person name="Gottschalk G."/>
            <person name="Muller V."/>
        </authorList>
    </citation>
    <scope>NUCLEOTIDE SEQUENCE [LARGE SCALE GENOMIC DNA]</scope>
    <source>
        <strain evidence="6">ATCC 29683 / DSM 1030 / JCM 2381 / KCTC 1655 / WB1</strain>
    </source>
</reference>
<dbReference type="OrthoDB" id="9794382at2"/>
<feature type="domain" description="CheW-like" evidence="4">
    <location>
        <begin position="18"/>
        <end position="158"/>
    </location>
</feature>
<dbReference type="GO" id="GO:0007165">
    <property type="term" value="P:signal transduction"/>
    <property type="evidence" value="ECO:0007669"/>
    <property type="project" value="InterPro"/>
</dbReference>
<dbReference type="GO" id="GO:0005829">
    <property type="term" value="C:cytosol"/>
    <property type="evidence" value="ECO:0007669"/>
    <property type="project" value="TreeGrafter"/>
</dbReference>
<dbReference type="PROSITE" id="PS50851">
    <property type="entry name" value="CHEW"/>
    <property type="match status" value="1"/>
</dbReference>
<proteinExistence type="predicted"/>
<dbReference type="HOGENOM" id="CLU_048995_3_1_9"/>
<dbReference type="PANTHER" id="PTHR22617">
    <property type="entry name" value="CHEMOTAXIS SENSOR HISTIDINE KINASE-RELATED"/>
    <property type="match status" value="1"/>
</dbReference>
<comment type="subcellular location">
    <subcellularLocation>
        <location evidence="1">Cytoplasm</location>
    </subcellularLocation>
</comment>
<dbReference type="AlphaFoldDB" id="H6LG11"/>